<feature type="region of interest" description="Disordered" evidence="1">
    <location>
        <begin position="1"/>
        <end position="47"/>
    </location>
</feature>
<dbReference type="Proteomes" id="UP000780801">
    <property type="component" value="Unassembled WGS sequence"/>
</dbReference>
<protein>
    <submittedName>
        <fullName evidence="3">Uncharacterized protein</fullName>
    </submittedName>
</protein>
<feature type="non-terminal residue" evidence="3">
    <location>
        <position position="1"/>
    </location>
</feature>
<gene>
    <name evidence="3" type="ORF">BGW38_005768</name>
</gene>
<comment type="caution">
    <text evidence="3">The sequence shown here is derived from an EMBL/GenBank/DDBJ whole genome shotgun (WGS) entry which is preliminary data.</text>
</comment>
<evidence type="ECO:0000256" key="2">
    <source>
        <dbReference type="SAM" id="Phobius"/>
    </source>
</evidence>
<evidence type="ECO:0000256" key="1">
    <source>
        <dbReference type="SAM" id="MobiDB-lite"/>
    </source>
</evidence>
<keyword evidence="2" id="KW-0812">Transmembrane</keyword>
<dbReference type="EMBL" id="JAABOA010003664">
    <property type="protein sequence ID" value="KAF9578427.1"/>
    <property type="molecule type" value="Genomic_DNA"/>
</dbReference>
<organism evidence="3 4">
    <name type="scientific">Lunasporangiospora selenospora</name>
    <dbReference type="NCBI Taxonomy" id="979761"/>
    <lineage>
        <taxon>Eukaryota</taxon>
        <taxon>Fungi</taxon>
        <taxon>Fungi incertae sedis</taxon>
        <taxon>Mucoromycota</taxon>
        <taxon>Mortierellomycotina</taxon>
        <taxon>Mortierellomycetes</taxon>
        <taxon>Mortierellales</taxon>
        <taxon>Mortierellaceae</taxon>
        <taxon>Lunasporangiospora</taxon>
    </lineage>
</organism>
<feature type="transmembrane region" description="Helical" evidence="2">
    <location>
        <begin position="54"/>
        <end position="81"/>
    </location>
</feature>
<sequence>SSRPSPVFSGGYSVKVDDMDDGRDGVVDDDSDTDENDEDCDEDEMGRGGRSGPVVFVVVAVVVVVVGSTTYVAVVAVVVAMNAVGPVGADALVSAALAGTIGPNRGLRTGMACAFGYLVERVVGTVAQLSVSAPRGIATSVLRARRALGGRKVDVEEEYDPAPVPLTLASPVCWLTKILGRASDHLRAVVPVHLFQECPERVGSLKEQALHERSWFYRQRCS</sequence>
<reference evidence="3" key="1">
    <citation type="journal article" date="2020" name="Fungal Divers.">
        <title>Resolving the Mortierellaceae phylogeny through synthesis of multi-gene phylogenetics and phylogenomics.</title>
        <authorList>
            <person name="Vandepol N."/>
            <person name="Liber J."/>
            <person name="Desiro A."/>
            <person name="Na H."/>
            <person name="Kennedy M."/>
            <person name="Barry K."/>
            <person name="Grigoriev I.V."/>
            <person name="Miller A.N."/>
            <person name="O'Donnell K."/>
            <person name="Stajich J.E."/>
            <person name="Bonito G."/>
        </authorList>
    </citation>
    <scope>NUCLEOTIDE SEQUENCE</scope>
    <source>
        <strain evidence="3">KOD1015</strain>
    </source>
</reference>
<feature type="compositionally biased region" description="Acidic residues" evidence="1">
    <location>
        <begin position="27"/>
        <end position="44"/>
    </location>
</feature>
<name>A0A9P6KBB4_9FUNG</name>
<accession>A0A9P6KBB4</accession>
<keyword evidence="2" id="KW-0472">Membrane</keyword>
<evidence type="ECO:0000313" key="3">
    <source>
        <dbReference type="EMBL" id="KAF9578427.1"/>
    </source>
</evidence>
<keyword evidence="4" id="KW-1185">Reference proteome</keyword>
<evidence type="ECO:0000313" key="4">
    <source>
        <dbReference type="Proteomes" id="UP000780801"/>
    </source>
</evidence>
<keyword evidence="2" id="KW-1133">Transmembrane helix</keyword>
<proteinExistence type="predicted"/>
<dbReference type="AlphaFoldDB" id="A0A9P6KBB4"/>